<comment type="similarity">
    <text evidence="2">Belongs to the PGA52 family.</text>
</comment>
<dbReference type="PANTHER" id="PTHR31737">
    <property type="entry name" value="PROTEIN TOS1"/>
    <property type="match status" value="1"/>
</dbReference>
<keyword evidence="6" id="KW-0326">Glycosidase</keyword>
<name>A0A6G1FXM5_9PEZI</name>
<evidence type="ECO:0000256" key="5">
    <source>
        <dbReference type="ARBA" id="ARBA00022801"/>
    </source>
</evidence>
<dbReference type="OrthoDB" id="118256at2759"/>
<evidence type="ECO:0000313" key="11">
    <source>
        <dbReference type="Proteomes" id="UP000504638"/>
    </source>
</evidence>
<proteinExistence type="inferred from homology"/>
<dbReference type="RefSeq" id="XP_033532276.1">
    <property type="nucleotide sequence ID" value="XM_033675423.1"/>
</dbReference>
<dbReference type="InterPro" id="IPR013320">
    <property type="entry name" value="ConA-like_dom_sf"/>
</dbReference>
<dbReference type="Pfam" id="PF10287">
    <property type="entry name" value="YJL171C_Tos1_C"/>
    <property type="match status" value="1"/>
</dbReference>
<reference evidence="12" key="3">
    <citation type="submission" date="2025-04" db="UniProtKB">
        <authorList>
            <consortium name="RefSeq"/>
        </authorList>
    </citation>
    <scope>IDENTIFICATION</scope>
    <source>
        <strain evidence="12">CBS 781.70</strain>
    </source>
</reference>
<dbReference type="Pfam" id="PF10290">
    <property type="entry name" value="YJL171C_Tos1_N"/>
    <property type="match status" value="1"/>
</dbReference>
<evidence type="ECO:0000313" key="12">
    <source>
        <dbReference type="RefSeq" id="XP_033532276.1"/>
    </source>
</evidence>
<evidence type="ECO:0000256" key="4">
    <source>
        <dbReference type="ARBA" id="ARBA00022729"/>
    </source>
</evidence>
<organism evidence="10">
    <name type="scientific">Eremomyces bilateralis CBS 781.70</name>
    <dbReference type="NCBI Taxonomy" id="1392243"/>
    <lineage>
        <taxon>Eukaryota</taxon>
        <taxon>Fungi</taxon>
        <taxon>Dikarya</taxon>
        <taxon>Ascomycota</taxon>
        <taxon>Pezizomycotina</taxon>
        <taxon>Dothideomycetes</taxon>
        <taxon>Dothideomycetes incertae sedis</taxon>
        <taxon>Eremomycetales</taxon>
        <taxon>Eremomycetaceae</taxon>
        <taxon>Eremomyces</taxon>
    </lineage>
</organism>
<protein>
    <recommendedName>
        <fullName evidence="3">glucan endo-1,3-beta-D-glucosidase</fullName>
        <ecNumber evidence="3">3.2.1.39</ecNumber>
    </recommendedName>
</protein>
<accession>A0A6G1FXM5</accession>
<dbReference type="InterPro" id="IPR018807">
    <property type="entry name" value="YJL171C/Tos1_N"/>
</dbReference>
<keyword evidence="4" id="KW-0732">Signal</keyword>
<sequence>ATVATVSTVSADFCDKGSENILGNFYCQAVKSIKYSGVGTSGSYPDVVGMDSSGNCEKNDKAFSGPLAPFDEELAAVFRGPLTLKNFAVYLPGGAKTKRDAVDTAAAHHRGHQRFHKRNAARAAAEEAAEKRAVGDVVVATIDGQAVSWINEYDGGAAAAPTPAPAAPAADANVAPAGTKVPTLSKVPQVKKPYTPSSGGDFERVAYFNMDDGQSEGITFLNNMGGQGSGVFDTVFGNSLSYANSDATGGSSDSQTLTKALKSNQEVVLMSDKECNGDCGFVREGTVAYHGWGGASKIFVAEFDMPDDGSSGFNMNMPAYWHLNAKISRTAQYNGCSCWPKCGEFDVAEVLDSGNNRCKSTLHGFKSGGNSDYFERPTSGAVTYVVVYDDDNITIKEVSDFSYPGSLSSSEVGKYCEESDETSVFNL</sequence>
<reference evidence="12" key="2">
    <citation type="submission" date="2020-04" db="EMBL/GenBank/DDBJ databases">
        <authorList>
            <consortium name="NCBI Genome Project"/>
        </authorList>
    </citation>
    <scope>NUCLEOTIDE SEQUENCE</scope>
    <source>
        <strain evidence="12">CBS 781.70</strain>
    </source>
</reference>
<evidence type="ECO:0000256" key="2">
    <source>
        <dbReference type="ARBA" id="ARBA00006055"/>
    </source>
</evidence>
<feature type="non-terminal residue" evidence="10">
    <location>
        <position position="1"/>
    </location>
</feature>
<keyword evidence="11" id="KW-1185">Reference proteome</keyword>
<dbReference type="PANTHER" id="PTHR31737:SF2">
    <property type="entry name" value="PROTEIN TOS1"/>
    <property type="match status" value="1"/>
</dbReference>
<feature type="domain" description="Cell wall protein YJL171C/Tos1 N-terminal" evidence="9">
    <location>
        <begin position="32"/>
        <end position="91"/>
    </location>
</feature>
<dbReference type="EC" id="3.2.1.39" evidence="3"/>
<dbReference type="InterPro" id="IPR018805">
    <property type="entry name" value="YJL171C/Tos1_C"/>
</dbReference>
<evidence type="ECO:0000256" key="1">
    <source>
        <dbReference type="ARBA" id="ARBA00000382"/>
    </source>
</evidence>
<evidence type="ECO:0000313" key="10">
    <source>
        <dbReference type="EMBL" id="KAF1810645.1"/>
    </source>
</evidence>
<evidence type="ECO:0000256" key="7">
    <source>
        <dbReference type="ARBA" id="ARBA00023316"/>
    </source>
</evidence>
<dbReference type="GO" id="GO:0009277">
    <property type="term" value="C:fungal-type cell wall"/>
    <property type="evidence" value="ECO:0007669"/>
    <property type="project" value="TreeGrafter"/>
</dbReference>
<evidence type="ECO:0000259" key="9">
    <source>
        <dbReference type="Pfam" id="PF10290"/>
    </source>
</evidence>
<comment type="catalytic activity">
    <reaction evidence="1">
        <text>Hydrolysis of (1-&gt;3)-beta-D-glucosidic linkages in (1-&gt;3)-beta-D-glucans.</text>
        <dbReference type="EC" id="3.2.1.39"/>
    </reaction>
</comment>
<gene>
    <name evidence="10 12" type="ORF">P152DRAFT_366171</name>
</gene>
<dbReference type="Gene3D" id="2.60.120.200">
    <property type="match status" value="1"/>
</dbReference>
<feature type="non-terminal residue" evidence="10">
    <location>
        <position position="427"/>
    </location>
</feature>
<dbReference type="EMBL" id="ML975165">
    <property type="protein sequence ID" value="KAF1810645.1"/>
    <property type="molecule type" value="Genomic_DNA"/>
</dbReference>
<keyword evidence="5" id="KW-0378">Hydrolase</keyword>
<evidence type="ECO:0000256" key="6">
    <source>
        <dbReference type="ARBA" id="ARBA00023295"/>
    </source>
</evidence>
<dbReference type="GO" id="GO:0071555">
    <property type="term" value="P:cell wall organization"/>
    <property type="evidence" value="ECO:0007669"/>
    <property type="project" value="UniProtKB-KW"/>
</dbReference>
<dbReference type="SUPFAM" id="SSF49899">
    <property type="entry name" value="Concanavalin A-like lectins/glucanases"/>
    <property type="match status" value="1"/>
</dbReference>
<dbReference type="Proteomes" id="UP000504638">
    <property type="component" value="Unplaced"/>
</dbReference>
<dbReference type="GeneID" id="54415993"/>
<evidence type="ECO:0000259" key="8">
    <source>
        <dbReference type="Pfam" id="PF10287"/>
    </source>
</evidence>
<feature type="domain" description="Cell wall protein YJL171C/Tos1 C-terminal" evidence="8">
    <location>
        <begin position="200"/>
        <end position="413"/>
    </location>
</feature>
<dbReference type="GO" id="GO:0042973">
    <property type="term" value="F:glucan endo-1,3-beta-D-glucosidase activity"/>
    <property type="evidence" value="ECO:0007669"/>
    <property type="project" value="UniProtKB-EC"/>
</dbReference>
<reference evidence="10 12" key="1">
    <citation type="submission" date="2020-01" db="EMBL/GenBank/DDBJ databases">
        <authorList>
            <consortium name="DOE Joint Genome Institute"/>
            <person name="Haridas S."/>
            <person name="Albert R."/>
            <person name="Binder M."/>
            <person name="Bloem J."/>
            <person name="Labutti K."/>
            <person name="Salamov A."/>
            <person name="Andreopoulos B."/>
            <person name="Baker S.E."/>
            <person name="Barry K."/>
            <person name="Bills G."/>
            <person name="Bluhm B.H."/>
            <person name="Cannon C."/>
            <person name="Castanera R."/>
            <person name="Culley D.E."/>
            <person name="Daum C."/>
            <person name="Ezra D."/>
            <person name="Gonzalez J.B."/>
            <person name="Henrissat B."/>
            <person name="Kuo A."/>
            <person name="Liang C."/>
            <person name="Lipzen A."/>
            <person name="Lutzoni F."/>
            <person name="Magnuson J."/>
            <person name="Mondo S."/>
            <person name="Nolan M."/>
            <person name="Ohm R."/>
            <person name="Pangilinan J."/>
            <person name="Park H.-J."/>
            <person name="Ramirez L."/>
            <person name="Alfaro M."/>
            <person name="Sun H."/>
            <person name="Tritt A."/>
            <person name="Yoshinaga Y."/>
            <person name="Zwiers L.-H."/>
            <person name="Turgeon B.G."/>
            <person name="Goodwin S.B."/>
            <person name="Spatafora J.W."/>
            <person name="Crous P.W."/>
            <person name="Grigoriev I.V."/>
        </authorList>
    </citation>
    <scope>NUCLEOTIDE SEQUENCE</scope>
    <source>
        <strain evidence="10 12">CBS 781.70</strain>
    </source>
</reference>
<keyword evidence="7" id="KW-0961">Cell wall biogenesis/degradation</keyword>
<evidence type="ECO:0000256" key="3">
    <source>
        <dbReference type="ARBA" id="ARBA00012780"/>
    </source>
</evidence>
<dbReference type="AlphaFoldDB" id="A0A6G1FXM5"/>